<keyword evidence="5" id="KW-0862">Zinc</keyword>
<dbReference type="InParanoid" id="H0XKU4"/>
<evidence type="ECO:0000313" key="11">
    <source>
        <dbReference type="Proteomes" id="UP000005225"/>
    </source>
</evidence>
<evidence type="ECO:0000256" key="6">
    <source>
        <dbReference type="ARBA" id="ARBA00023125"/>
    </source>
</evidence>
<dbReference type="SUPFAM" id="SSF57667">
    <property type="entry name" value="beta-beta-alpha zinc fingers"/>
    <property type="match status" value="5"/>
</dbReference>
<dbReference type="PANTHER" id="PTHR24377">
    <property type="entry name" value="IP01015P-RELATED"/>
    <property type="match status" value="1"/>
</dbReference>
<dbReference type="HOGENOM" id="CLU_002678_44_5_1"/>
<dbReference type="EMBL" id="AAQR03188930">
    <property type="status" value="NOT_ANNOTATED_CDS"/>
    <property type="molecule type" value="Genomic_DNA"/>
</dbReference>
<keyword evidence="6" id="KW-0238">DNA-binding</keyword>
<dbReference type="OMA" id="HNEEYSH"/>
<evidence type="ECO:0000313" key="10">
    <source>
        <dbReference type="Ensembl" id="ENSOGAP00000016734.1"/>
    </source>
</evidence>
<comment type="subcellular location">
    <subcellularLocation>
        <location evidence="1">Nucleus</location>
    </subcellularLocation>
</comment>
<keyword evidence="7" id="KW-0539">Nucleus</keyword>
<dbReference type="GeneTree" id="ENSGT00940000153165"/>
<keyword evidence="4 8" id="KW-0863">Zinc-finger</keyword>
<evidence type="ECO:0000256" key="8">
    <source>
        <dbReference type="PROSITE-ProRule" id="PRU00042"/>
    </source>
</evidence>
<dbReference type="FunFam" id="3.30.160.60:FF:000512">
    <property type="entry name" value="zinc finger protein 197 isoform X1"/>
    <property type="match status" value="1"/>
</dbReference>
<feature type="domain" description="C2H2-type" evidence="9">
    <location>
        <begin position="346"/>
        <end position="373"/>
    </location>
</feature>
<keyword evidence="11" id="KW-1185">Reference proteome</keyword>
<feature type="domain" description="C2H2-type" evidence="9">
    <location>
        <begin position="234"/>
        <end position="261"/>
    </location>
</feature>
<evidence type="ECO:0000256" key="2">
    <source>
        <dbReference type="ARBA" id="ARBA00022723"/>
    </source>
</evidence>
<dbReference type="Pfam" id="PF00096">
    <property type="entry name" value="zf-C2H2"/>
    <property type="match status" value="5"/>
</dbReference>
<evidence type="ECO:0000256" key="1">
    <source>
        <dbReference type="ARBA" id="ARBA00004123"/>
    </source>
</evidence>
<dbReference type="InterPro" id="IPR036236">
    <property type="entry name" value="Znf_C2H2_sf"/>
</dbReference>
<evidence type="ECO:0000259" key="9">
    <source>
        <dbReference type="PROSITE" id="PS50157"/>
    </source>
</evidence>
<keyword evidence="3" id="KW-0677">Repeat</keyword>
<feature type="domain" description="C2H2-type" evidence="9">
    <location>
        <begin position="318"/>
        <end position="345"/>
    </location>
</feature>
<dbReference type="GO" id="GO:0003677">
    <property type="term" value="F:DNA binding"/>
    <property type="evidence" value="ECO:0007669"/>
    <property type="project" value="UniProtKB-KW"/>
</dbReference>
<evidence type="ECO:0000256" key="3">
    <source>
        <dbReference type="ARBA" id="ARBA00022737"/>
    </source>
</evidence>
<dbReference type="FunFam" id="3.30.160.60:FF:002254">
    <property type="entry name" value="Zinc finger protein 540"/>
    <property type="match status" value="1"/>
</dbReference>
<dbReference type="EMBL" id="AAQR03188931">
    <property type="status" value="NOT_ANNOTATED_CDS"/>
    <property type="molecule type" value="Genomic_DNA"/>
</dbReference>
<feature type="domain" description="C2H2-type" evidence="9">
    <location>
        <begin position="262"/>
        <end position="289"/>
    </location>
</feature>
<dbReference type="Proteomes" id="UP000005225">
    <property type="component" value="Unassembled WGS sequence"/>
</dbReference>
<dbReference type="GO" id="GO:0008270">
    <property type="term" value="F:zinc ion binding"/>
    <property type="evidence" value="ECO:0007669"/>
    <property type="project" value="UniProtKB-KW"/>
</dbReference>
<dbReference type="FunFam" id="3.30.160.60:FF:000176">
    <property type="entry name" value="zinc finger protein 70"/>
    <property type="match status" value="2"/>
</dbReference>
<dbReference type="FunFam" id="3.30.160.60:FF:002343">
    <property type="entry name" value="Zinc finger protein 33A"/>
    <property type="match status" value="2"/>
</dbReference>
<keyword evidence="2" id="KW-0479">Metal-binding</keyword>
<feature type="domain" description="C2H2-type" evidence="9">
    <location>
        <begin position="290"/>
        <end position="317"/>
    </location>
</feature>
<dbReference type="Gene3D" id="3.30.160.60">
    <property type="entry name" value="Classic Zinc Finger"/>
    <property type="match status" value="8"/>
</dbReference>
<proteinExistence type="predicted"/>
<dbReference type="FunFam" id="3.30.160.60:FF:000116">
    <property type="entry name" value="Zinc finger protein 107"/>
    <property type="match status" value="1"/>
</dbReference>
<protein>
    <recommendedName>
        <fullName evidence="9">C2H2-type domain-containing protein</fullName>
    </recommendedName>
</protein>
<feature type="domain" description="C2H2-type" evidence="9">
    <location>
        <begin position="178"/>
        <end position="205"/>
    </location>
</feature>
<dbReference type="STRING" id="30611.ENSOGAP00000016734"/>
<evidence type="ECO:0000256" key="5">
    <source>
        <dbReference type="ARBA" id="ARBA00022833"/>
    </source>
</evidence>
<evidence type="ECO:0000256" key="7">
    <source>
        <dbReference type="ARBA" id="ARBA00023242"/>
    </source>
</evidence>
<sequence>LHQPILPSHAKIYNWDEYGKMFIQSSLFIENQGRNNWKNHDISRKTGLFQNLTLNNYLDVYADERNYQCNKLEKTMNQASCSVQYLKAKHSGIIHTCKKCEKVFQQCLKLISHDFIHNEEYSHKCTERVEAFLQSEEDSKIQEVDIGEGSKRNKKCQNVCRESCSLRNNKIRSQGKPYRCKQCGVSFTLSPKFGKHHMFHPGEKPYKCEECGKAFNHSSTLRVHQRIHSGEKPYTCEECGKAFNHSGALRNHQRIHTGNKPYKCEECGKAFNCSSHLRIHHRIHTGEKPYKCEECGKAFNCSWTFRRHYRIHTGEKPYTYENCGKAFNHKYVLRNHQRIHTGNKQYKCEKCCKAFNRSSHFREHHRIHTGEKPYKCEECGKAFCYSSALLKIKVHQGFHQCEN</sequence>
<feature type="domain" description="C2H2-type" evidence="9">
    <location>
        <begin position="206"/>
        <end position="233"/>
    </location>
</feature>
<dbReference type="eggNOG" id="KOG1721">
    <property type="taxonomic scope" value="Eukaryota"/>
</dbReference>
<reference evidence="10" key="3">
    <citation type="submission" date="2025-09" db="UniProtKB">
        <authorList>
            <consortium name="Ensembl"/>
        </authorList>
    </citation>
    <scope>IDENTIFICATION</scope>
</reference>
<dbReference type="Ensembl" id="ENSOGAT00000030594.1">
    <property type="protein sequence ID" value="ENSOGAP00000016734.1"/>
    <property type="gene ID" value="ENSOGAG00000034846.1"/>
</dbReference>
<dbReference type="InterPro" id="IPR013087">
    <property type="entry name" value="Znf_C2H2_type"/>
</dbReference>
<dbReference type="PROSITE" id="PS00028">
    <property type="entry name" value="ZINC_FINGER_C2H2_1"/>
    <property type="match status" value="7"/>
</dbReference>
<name>H0XKU4_OTOGA</name>
<reference evidence="11" key="1">
    <citation type="submission" date="2011-03" db="EMBL/GenBank/DDBJ databases">
        <title>Version 3 of the genome sequence of Otolemur garnettii (Bushbaby).</title>
        <authorList>
            <consortium name="The Broad Institute Genome Sequencing Platform"/>
            <person name="Di Palma F."/>
            <person name="Johnson J."/>
            <person name="Lander E.S."/>
            <person name="Lindblad-Toh K."/>
            <person name="Jaffe D.B."/>
            <person name="Gnerre S."/>
            <person name="MacCallum I."/>
            <person name="Przybylski D."/>
            <person name="Ribeiro F.J."/>
            <person name="Burton J.N."/>
            <person name="Walker B.J."/>
            <person name="Sharpe T."/>
            <person name="Hall G."/>
        </authorList>
    </citation>
    <scope>NUCLEOTIDE SEQUENCE [LARGE SCALE GENOMIC DNA]</scope>
</reference>
<accession>H0XKU4</accession>
<dbReference type="GO" id="GO:0005634">
    <property type="term" value="C:nucleus"/>
    <property type="evidence" value="ECO:0007669"/>
    <property type="project" value="UniProtKB-SubCell"/>
</dbReference>
<reference evidence="10" key="2">
    <citation type="submission" date="2025-08" db="UniProtKB">
        <authorList>
            <consortium name="Ensembl"/>
        </authorList>
    </citation>
    <scope>IDENTIFICATION</scope>
</reference>
<evidence type="ECO:0000256" key="4">
    <source>
        <dbReference type="ARBA" id="ARBA00022771"/>
    </source>
</evidence>
<dbReference type="SMART" id="SM00355">
    <property type="entry name" value="ZnF_C2H2"/>
    <property type="match status" value="9"/>
</dbReference>
<dbReference type="AlphaFoldDB" id="H0XKU4"/>
<feature type="domain" description="C2H2-type" evidence="9">
    <location>
        <begin position="374"/>
        <end position="403"/>
    </location>
</feature>
<dbReference type="InterPro" id="IPR050826">
    <property type="entry name" value="Krueppel_C2H2_ZnFinger"/>
</dbReference>
<organism evidence="10 11">
    <name type="scientific">Otolemur garnettii</name>
    <name type="common">Small-eared galago</name>
    <name type="synonym">Garnett's greater bushbaby</name>
    <dbReference type="NCBI Taxonomy" id="30611"/>
    <lineage>
        <taxon>Eukaryota</taxon>
        <taxon>Metazoa</taxon>
        <taxon>Chordata</taxon>
        <taxon>Craniata</taxon>
        <taxon>Vertebrata</taxon>
        <taxon>Euteleostomi</taxon>
        <taxon>Mammalia</taxon>
        <taxon>Eutheria</taxon>
        <taxon>Euarchontoglires</taxon>
        <taxon>Primates</taxon>
        <taxon>Strepsirrhini</taxon>
        <taxon>Lorisiformes</taxon>
        <taxon>Galagidae</taxon>
        <taxon>Otolemur</taxon>
    </lineage>
</organism>
<dbReference type="PROSITE" id="PS50157">
    <property type="entry name" value="ZINC_FINGER_C2H2_2"/>
    <property type="match status" value="9"/>
</dbReference>
<feature type="domain" description="C2H2-type" evidence="9">
    <location>
        <begin position="95"/>
        <end position="122"/>
    </location>
</feature>